<proteinExistence type="predicted"/>
<name>A0ACB7RKD5_HYAAI</name>
<evidence type="ECO:0000313" key="2">
    <source>
        <dbReference type="Proteomes" id="UP000821845"/>
    </source>
</evidence>
<dbReference type="EMBL" id="CM023488">
    <property type="protein sequence ID" value="KAH6923387.1"/>
    <property type="molecule type" value="Genomic_DNA"/>
</dbReference>
<keyword evidence="2" id="KW-1185">Reference proteome</keyword>
<protein>
    <submittedName>
        <fullName evidence="1">Uncharacterized protein</fullName>
    </submittedName>
</protein>
<sequence length="645" mass="70743">MAKFKMQLPVEKNNGFFFLAVLSICCTFSFTPSARANENTTDVTTETSNASTALATVVAEETSQTEQSTVATTTTQATDAATTVTSSSVTAAPPQSKFVVTPSDRCGCDLTAGSCDVDCCCDRDCSPDDSRAFQYCTDRKPREPDLKYCSKRDVIFRNRTLFEKRPVGDLLCIVVDNVKKKDVYPEPPEVKTLADAHSLIKDRVAHEWLVTDGFKREPQALFKAGSPMLRVDDNGLLDEWRLPTRLFSSRCEATEAVIYLRDADNECRRRIRGTLEQSCSTDPAFSVFTYHSNFSILSRTDEKLRIESSVCYNGSCLVANTSDCAPRYVDGSCVHVVSEACFRVFHNGADGIARIDAHYKLVTLEPDTVEFSQRFSVSFAWASSSDAEPLRVSGNPGYMTGLPVLAGCFNQNGSACREQDSPMFLAVPETIDGDCSSAIARTAVKFRYNIRTGCLLWPFKFPNCSALQDALLAYVTGTDRHVTHVASFGNANRSRVDEFVSVLVENSPATDLKQAAASASTAGSDVCVLPATEVRVYVMHARTEHASRPQEKVVSVLRSYGRGGAAEVRLSGRLPVEVTYVVNFVDVTQSARRIFAPPPTIDARLPQDFFYPFFLESSASKYRSPSAIACSFSLLLPVVFAAADF</sequence>
<evidence type="ECO:0000313" key="1">
    <source>
        <dbReference type="EMBL" id="KAH6923387.1"/>
    </source>
</evidence>
<organism evidence="1 2">
    <name type="scientific">Hyalomma asiaticum</name>
    <name type="common">Tick</name>
    <dbReference type="NCBI Taxonomy" id="266040"/>
    <lineage>
        <taxon>Eukaryota</taxon>
        <taxon>Metazoa</taxon>
        <taxon>Ecdysozoa</taxon>
        <taxon>Arthropoda</taxon>
        <taxon>Chelicerata</taxon>
        <taxon>Arachnida</taxon>
        <taxon>Acari</taxon>
        <taxon>Parasitiformes</taxon>
        <taxon>Ixodida</taxon>
        <taxon>Ixodoidea</taxon>
        <taxon>Ixodidae</taxon>
        <taxon>Hyalomminae</taxon>
        <taxon>Hyalomma</taxon>
    </lineage>
</organism>
<dbReference type="Proteomes" id="UP000821845">
    <property type="component" value="Chromosome 8"/>
</dbReference>
<comment type="caution">
    <text evidence="1">The sequence shown here is derived from an EMBL/GenBank/DDBJ whole genome shotgun (WGS) entry which is preliminary data.</text>
</comment>
<accession>A0ACB7RKD5</accession>
<gene>
    <name evidence="1" type="ORF">HPB50_000928</name>
</gene>
<reference evidence="1" key="1">
    <citation type="submission" date="2020-05" db="EMBL/GenBank/DDBJ databases">
        <title>Large-scale comparative analyses of tick genomes elucidate their genetic diversity and vector capacities.</title>
        <authorList>
            <person name="Jia N."/>
            <person name="Wang J."/>
            <person name="Shi W."/>
            <person name="Du L."/>
            <person name="Sun Y."/>
            <person name="Zhan W."/>
            <person name="Jiang J."/>
            <person name="Wang Q."/>
            <person name="Zhang B."/>
            <person name="Ji P."/>
            <person name="Sakyi L.B."/>
            <person name="Cui X."/>
            <person name="Yuan T."/>
            <person name="Jiang B."/>
            <person name="Yang W."/>
            <person name="Lam T.T.-Y."/>
            <person name="Chang Q."/>
            <person name="Ding S."/>
            <person name="Wang X."/>
            <person name="Zhu J."/>
            <person name="Ruan X."/>
            <person name="Zhao L."/>
            <person name="Wei J."/>
            <person name="Que T."/>
            <person name="Du C."/>
            <person name="Cheng J."/>
            <person name="Dai P."/>
            <person name="Han X."/>
            <person name="Huang E."/>
            <person name="Gao Y."/>
            <person name="Liu J."/>
            <person name="Shao H."/>
            <person name="Ye R."/>
            <person name="Li L."/>
            <person name="Wei W."/>
            <person name="Wang X."/>
            <person name="Wang C."/>
            <person name="Yang T."/>
            <person name="Huo Q."/>
            <person name="Li W."/>
            <person name="Guo W."/>
            <person name="Chen H."/>
            <person name="Zhou L."/>
            <person name="Ni X."/>
            <person name="Tian J."/>
            <person name="Zhou Y."/>
            <person name="Sheng Y."/>
            <person name="Liu T."/>
            <person name="Pan Y."/>
            <person name="Xia L."/>
            <person name="Li J."/>
            <person name="Zhao F."/>
            <person name="Cao W."/>
        </authorList>
    </citation>
    <scope>NUCLEOTIDE SEQUENCE</scope>
    <source>
        <strain evidence="1">Hyas-2018</strain>
    </source>
</reference>